<evidence type="ECO:0000313" key="4">
    <source>
        <dbReference type="EMBL" id="OGC46895.1"/>
    </source>
</evidence>
<gene>
    <name evidence="4" type="ORF">A2713_01635</name>
</gene>
<dbReference type="EMBL" id="MEUX01000027">
    <property type="protein sequence ID" value="OGC46895.1"/>
    <property type="molecule type" value="Genomic_DNA"/>
</dbReference>
<dbReference type="PANTHER" id="PTHR33392">
    <property type="entry name" value="POLYISOPRENYL-TEICHOIC ACID--PEPTIDOGLYCAN TEICHOIC ACID TRANSFERASE TAGU"/>
    <property type="match status" value="1"/>
</dbReference>
<dbReference type="AlphaFoldDB" id="A0A1F4UPL5"/>
<keyword evidence="2" id="KW-0812">Transmembrane</keyword>
<keyword evidence="2" id="KW-1133">Transmembrane helix</keyword>
<proteinExistence type="inferred from homology"/>
<accession>A0A1F4UPL5</accession>
<evidence type="ECO:0000256" key="1">
    <source>
        <dbReference type="ARBA" id="ARBA00006068"/>
    </source>
</evidence>
<dbReference type="InterPro" id="IPR004474">
    <property type="entry name" value="LytR_CpsA_psr"/>
</dbReference>
<sequence>MGKRRRYKKRSNFVFALVSVVVSTIALLGFSFYKFMNAPFSSASGVASLGEASVWKEDFTNILLVKLDDKIDKSSNINALAILHISNESKRYDLYKLPVDVEVEYGLNYGKGKLSEAYKVGNSDQGRGFYLLAKTILKNQAIKIDGYVALDNDGFNKLTSIIGNVDESDLSVSLRIKNYIKIPKLISSFRTVAITNLTISDVFSILGFIKNTSEGSGSVSSLNIYQVIDSQNWDDLWESKMDISSLKKEPIKVFIANASKDPKIPGLAGWGSRVIKNLGASVLDTQNSFVDFDENTIITDNKDLALVQKIAETLDINKIVFVDDIDRDSGINPQVFRTSVSVVLTGY</sequence>
<dbReference type="Proteomes" id="UP000176444">
    <property type="component" value="Unassembled WGS sequence"/>
</dbReference>
<comment type="similarity">
    <text evidence="1">Belongs to the LytR/CpsA/Psr (LCP) family.</text>
</comment>
<dbReference type="Pfam" id="PF03816">
    <property type="entry name" value="LytR_cpsA_psr"/>
    <property type="match status" value="1"/>
</dbReference>
<feature type="transmembrane region" description="Helical" evidence="2">
    <location>
        <begin position="12"/>
        <end position="33"/>
    </location>
</feature>
<organism evidence="4 5">
    <name type="scientific">candidate division WWE3 bacterium RIFCSPHIGHO2_01_FULL_35_17</name>
    <dbReference type="NCBI Taxonomy" id="1802614"/>
    <lineage>
        <taxon>Bacteria</taxon>
        <taxon>Katanobacteria</taxon>
    </lineage>
</organism>
<comment type="caution">
    <text evidence="4">The sequence shown here is derived from an EMBL/GenBank/DDBJ whole genome shotgun (WGS) entry which is preliminary data.</text>
</comment>
<dbReference type="PANTHER" id="PTHR33392:SF6">
    <property type="entry name" value="POLYISOPRENYL-TEICHOIC ACID--PEPTIDOGLYCAN TEICHOIC ACID TRANSFERASE TAGU"/>
    <property type="match status" value="1"/>
</dbReference>
<evidence type="ECO:0000256" key="2">
    <source>
        <dbReference type="SAM" id="Phobius"/>
    </source>
</evidence>
<dbReference type="InterPro" id="IPR050922">
    <property type="entry name" value="LytR/CpsA/Psr_CW_biosynth"/>
</dbReference>
<evidence type="ECO:0000313" key="5">
    <source>
        <dbReference type="Proteomes" id="UP000176444"/>
    </source>
</evidence>
<keyword evidence="2" id="KW-0472">Membrane</keyword>
<feature type="domain" description="Cell envelope-related transcriptional attenuator" evidence="3">
    <location>
        <begin position="80"/>
        <end position="166"/>
    </location>
</feature>
<protein>
    <recommendedName>
        <fullName evidence="3">Cell envelope-related transcriptional attenuator domain-containing protein</fullName>
    </recommendedName>
</protein>
<name>A0A1F4UPL5_UNCKA</name>
<dbReference type="Gene3D" id="3.30.420.590">
    <property type="match status" value="1"/>
</dbReference>
<evidence type="ECO:0000259" key="3">
    <source>
        <dbReference type="Pfam" id="PF03816"/>
    </source>
</evidence>
<reference evidence="4 5" key="1">
    <citation type="journal article" date="2016" name="Nat. Commun.">
        <title>Thousands of microbial genomes shed light on interconnected biogeochemical processes in an aquifer system.</title>
        <authorList>
            <person name="Anantharaman K."/>
            <person name="Brown C.T."/>
            <person name="Hug L.A."/>
            <person name="Sharon I."/>
            <person name="Castelle C.J."/>
            <person name="Probst A.J."/>
            <person name="Thomas B.C."/>
            <person name="Singh A."/>
            <person name="Wilkins M.J."/>
            <person name="Karaoz U."/>
            <person name="Brodie E.L."/>
            <person name="Williams K.H."/>
            <person name="Hubbard S.S."/>
            <person name="Banfield J.F."/>
        </authorList>
    </citation>
    <scope>NUCLEOTIDE SEQUENCE [LARGE SCALE GENOMIC DNA]</scope>
</reference>